<proteinExistence type="inferred from homology"/>
<sequence length="147" mass="15999">MAENARTIPPKYDLDAKWDACLDLTVRRFVYASLGGAFGGITELGILEPSNSQPVEVFIKTLQGFDVIEIYIPSIMKLMPCILFTVRSPATRWASIAFGAGLGLGSAYTECSRLFDGSPAKFATPKITETPASQVDLSLLRMRFIGS</sequence>
<evidence type="ECO:0000256" key="3">
    <source>
        <dbReference type="ARBA" id="ARBA00006792"/>
    </source>
</evidence>
<keyword evidence="8" id="KW-0472">Membrane</keyword>
<dbReference type="PANTHER" id="PTHR21304">
    <property type="entry name" value="MICOS COMPLEX SUBUNIT MIC10"/>
    <property type="match status" value="1"/>
</dbReference>
<keyword evidence="6" id="KW-1133">Transmembrane helix</keyword>
<dbReference type="Proteomes" id="UP000813462">
    <property type="component" value="Unassembled WGS sequence"/>
</dbReference>
<evidence type="ECO:0000256" key="1">
    <source>
        <dbReference type="ARBA" id="ARBA00002689"/>
    </source>
</evidence>
<evidence type="ECO:0000256" key="8">
    <source>
        <dbReference type="ARBA" id="ARBA00023136"/>
    </source>
</evidence>
<comment type="subcellular location">
    <subcellularLocation>
        <location evidence="2">Mitochondrion inner membrane</location>
        <topology evidence="2">Single-pass membrane protein</topology>
    </subcellularLocation>
</comment>
<comment type="caution">
    <text evidence="9">The sequence shown here is derived from an EMBL/GenBank/DDBJ whole genome shotgun (WGS) entry which is preliminary data.</text>
</comment>
<evidence type="ECO:0000313" key="10">
    <source>
        <dbReference type="Proteomes" id="UP000813462"/>
    </source>
</evidence>
<dbReference type="GO" id="GO:0061617">
    <property type="term" value="C:MICOS complex"/>
    <property type="evidence" value="ECO:0007669"/>
    <property type="project" value="InterPro"/>
</dbReference>
<name>A0A978VAS2_ZIZJJ</name>
<evidence type="ECO:0000256" key="7">
    <source>
        <dbReference type="ARBA" id="ARBA00023128"/>
    </source>
</evidence>
<gene>
    <name evidence="9" type="ORF">FEM48_Zijuj06G0179500</name>
</gene>
<evidence type="ECO:0000256" key="4">
    <source>
        <dbReference type="ARBA" id="ARBA00022692"/>
    </source>
</evidence>
<dbReference type="EMBL" id="JAEACU010000006">
    <property type="protein sequence ID" value="KAH7525007.1"/>
    <property type="molecule type" value="Genomic_DNA"/>
</dbReference>
<keyword evidence="5" id="KW-0999">Mitochondrion inner membrane</keyword>
<organism evidence="9 10">
    <name type="scientific">Ziziphus jujuba var. spinosa</name>
    <dbReference type="NCBI Taxonomy" id="714518"/>
    <lineage>
        <taxon>Eukaryota</taxon>
        <taxon>Viridiplantae</taxon>
        <taxon>Streptophyta</taxon>
        <taxon>Embryophyta</taxon>
        <taxon>Tracheophyta</taxon>
        <taxon>Spermatophyta</taxon>
        <taxon>Magnoliopsida</taxon>
        <taxon>eudicotyledons</taxon>
        <taxon>Gunneridae</taxon>
        <taxon>Pentapetalae</taxon>
        <taxon>rosids</taxon>
        <taxon>fabids</taxon>
        <taxon>Rosales</taxon>
        <taxon>Rhamnaceae</taxon>
        <taxon>Paliureae</taxon>
        <taxon>Ziziphus</taxon>
    </lineage>
</organism>
<dbReference type="InterPro" id="IPR007512">
    <property type="entry name" value="Mic10"/>
</dbReference>
<keyword evidence="7" id="KW-0496">Mitochondrion</keyword>
<accession>A0A978VAS2</accession>
<evidence type="ECO:0000256" key="6">
    <source>
        <dbReference type="ARBA" id="ARBA00022989"/>
    </source>
</evidence>
<protein>
    <submittedName>
        <fullName evidence="9">Uncharacterized protein</fullName>
    </submittedName>
</protein>
<comment type="function">
    <text evidence="1">Component of the MICOS complex, a large protein complex of the mitochondrial inner membrane that plays crucial roles in the maintenance of crista junctions, inner membrane architecture, and formation of contact sites to the outer membrane.</text>
</comment>
<dbReference type="PANTHER" id="PTHR21304:SF0">
    <property type="entry name" value="MICOS COMPLEX SUBUNIT MIC10"/>
    <property type="match status" value="1"/>
</dbReference>
<evidence type="ECO:0000256" key="5">
    <source>
        <dbReference type="ARBA" id="ARBA00022792"/>
    </source>
</evidence>
<dbReference type="Pfam" id="PF04418">
    <property type="entry name" value="DUF543"/>
    <property type="match status" value="2"/>
</dbReference>
<dbReference type="AlphaFoldDB" id="A0A978VAS2"/>
<keyword evidence="4" id="KW-0812">Transmembrane</keyword>
<comment type="similarity">
    <text evidence="3">Belongs to the MICOS complex subunit Mic10 family.</text>
</comment>
<reference evidence="9" key="1">
    <citation type="journal article" date="2021" name="Front. Plant Sci.">
        <title>Chromosome-Scale Genome Assembly for Chinese Sour Jujube and Insights Into Its Genome Evolution and Domestication Signature.</title>
        <authorList>
            <person name="Shen L.-Y."/>
            <person name="Luo H."/>
            <person name="Wang X.-L."/>
            <person name="Wang X.-M."/>
            <person name="Qiu X.-J."/>
            <person name="Liu H."/>
            <person name="Zhou S.-S."/>
            <person name="Jia K.-H."/>
            <person name="Nie S."/>
            <person name="Bao Y.-T."/>
            <person name="Zhang R.-G."/>
            <person name="Yun Q.-Z."/>
            <person name="Chai Y.-H."/>
            <person name="Lu J.-Y."/>
            <person name="Li Y."/>
            <person name="Zhao S.-W."/>
            <person name="Mao J.-F."/>
            <person name="Jia S.-G."/>
            <person name="Mao Y.-M."/>
        </authorList>
    </citation>
    <scope>NUCLEOTIDE SEQUENCE</scope>
    <source>
        <strain evidence="9">AT0</strain>
        <tissue evidence="9">Leaf</tissue>
    </source>
</reference>
<evidence type="ECO:0000256" key="2">
    <source>
        <dbReference type="ARBA" id="ARBA00004434"/>
    </source>
</evidence>
<evidence type="ECO:0000313" key="9">
    <source>
        <dbReference type="EMBL" id="KAH7525007.1"/>
    </source>
</evidence>